<dbReference type="PANTHER" id="PTHR24198">
    <property type="entry name" value="ANKYRIN REPEAT AND PROTEIN KINASE DOMAIN-CONTAINING PROTEIN"/>
    <property type="match status" value="1"/>
</dbReference>
<dbReference type="PANTHER" id="PTHR24198:SF165">
    <property type="entry name" value="ANKYRIN REPEAT-CONTAINING PROTEIN-RELATED"/>
    <property type="match status" value="1"/>
</dbReference>
<dbReference type="Pfam" id="PF13637">
    <property type="entry name" value="Ank_4"/>
    <property type="match status" value="1"/>
</dbReference>
<dbReference type="STRING" id="1073090.A0A1L9SD93"/>
<organism evidence="4 5">
    <name type="scientific">Penicilliopsis zonata CBS 506.65</name>
    <dbReference type="NCBI Taxonomy" id="1073090"/>
    <lineage>
        <taxon>Eukaryota</taxon>
        <taxon>Fungi</taxon>
        <taxon>Dikarya</taxon>
        <taxon>Ascomycota</taxon>
        <taxon>Pezizomycotina</taxon>
        <taxon>Eurotiomycetes</taxon>
        <taxon>Eurotiomycetidae</taxon>
        <taxon>Eurotiales</taxon>
        <taxon>Aspergillaceae</taxon>
        <taxon>Penicilliopsis</taxon>
    </lineage>
</organism>
<protein>
    <submittedName>
        <fullName evidence="4">Uncharacterized protein</fullName>
    </submittedName>
</protein>
<evidence type="ECO:0000256" key="2">
    <source>
        <dbReference type="ARBA" id="ARBA00023043"/>
    </source>
</evidence>
<dbReference type="OrthoDB" id="1577640at2759"/>
<dbReference type="PROSITE" id="PS50088">
    <property type="entry name" value="ANK_REPEAT"/>
    <property type="match status" value="1"/>
</dbReference>
<gene>
    <name evidence="4" type="ORF">ASPZODRAFT_143842</name>
</gene>
<feature type="repeat" description="ANK" evidence="3">
    <location>
        <begin position="382"/>
        <end position="414"/>
    </location>
</feature>
<keyword evidence="5" id="KW-1185">Reference proteome</keyword>
<keyword evidence="1" id="KW-0677">Repeat</keyword>
<dbReference type="Gene3D" id="1.25.40.20">
    <property type="entry name" value="Ankyrin repeat-containing domain"/>
    <property type="match status" value="2"/>
</dbReference>
<dbReference type="SMART" id="SM00248">
    <property type="entry name" value="ANK"/>
    <property type="match status" value="6"/>
</dbReference>
<dbReference type="InterPro" id="IPR002110">
    <property type="entry name" value="Ankyrin_rpt"/>
</dbReference>
<dbReference type="Proteomes" id="UP000184188">
    <property type="component" value="Unassembled WGS sequence"/>
</dbReference>
<dbReference type="SUPFAM" id="SSF48403">
    <property type="entry name" value="Ankyrin repeat"/>
    <property type="match status" value="2"/>
</dbReference>
<dbReference type="AlphaFoldDB" id="A0A1L9SD93"/>
<evidence type="ECO:0000256" key="1">
    <source>
        <dbReference type="ARBA" id="ARBA00022737"/>
    </source>
</evidence>
<dbReference type="VEuPathDB" id="FungiDB:ASPZODRAFT_143842"/>
<dbReference type="RefSeq" id="XP_022579705.1">
    <property type="nucleotide sequence ID" value="XM_022724950.1"/>
</dbReference>
<keyword evidence="2 3" id="KW-0040">ANK repeat</keyword>
<name>A0A1L9SD93_9EURO</name>
<accession>A0A1L9SD93</accession>
<evidence type="ECO:0000313" key="4">
    <source>
        <dbReference type="EMBL" id="OJJ45195.1"/>
    </source>
</evidence>
<sequence length="514" mass="58217">MMLTLPNELLLAISTHVERLPDGLQMLCGLSLVHPQLHALLKPRLDRGQSLARAIQSDDLESIQQCLSRQSLFDHHLWLAVQYASVETVHLLLQHGVDINYTYSDESISVLHEAVARGNIEIVEALLNTSPLLDVNVWTQDEYYAESAYSLANRCNHEDISQLLIDHDARALPVPRGWKDRPMKDAIESRNSAQLESLIARFFIRRDAFSLAIRKYHLQRDIEAACTANWVQGVELFLLSYSEIDIRPLFCRSLRRGHSAMAESFLNQGVLSSLSDEQAGNAINWCTRNGLVNPLRHLFMKEEWKPSKIEGYFSLLSWAAQGGHIAVIDLLHEMQPECKTPDALYELFFLAVLHHHSMAAVELLSRGAPFEPPTEKSSLLTSGKTVFHRAICKNDVSLANALLLHGANVETRISSSPIKRKKAPTAIQYCLAKEQYEMAEVLLEHGAVLVLDRRRYRINMKTVVSAGCVRLVERILEAYKDRTEEIFDPASFQIAVERGDIRMVEVLTRSGWKR</sequence>
<dbReference type="GeneID" id="34611415"/>
<evidence type="ECO:0000313" key="5">
    <source>
        <dbReference type="Proteomes" id="UP000184188"/>
    </source>
</evidence>
<evidence type="ECO:0000256" key="3">
    <source>
        <dbReference type="PROSITE-ProRule" id="PRU00023"/>
    </source>
</evidence>
<dbReference type="EMBL" id="KV878345">
    <property type="protein sequence ID" value="OJJ45195.1"/>
    <property type="molecule type" value="Genomic_DNA"/>
</dbReference>
<dbReference type="InterPro" id="IPR036770">
    <property type="entry name" value="Ankyrin_rpt-contain_sf"/>
</dbReference>
<reference evidence="5" key="1">
    <citation type="journal article" date="2017" name="Genome Biol.">
        <title>Comparative genomics reveals high biological diversity and specific adaptations in the industrially and medically important fungal genus Aspergillus.</title>
        <authorList>
            <person name="de Vries R.P."/>
            <person name="Riley R."/>
            <person name="Wiebenga A."/>
            <person name="Aguilar-Osorio G."/>
            <person name="Amillis S."/>
            <person name="Uchima C.A."/>
            <person name="Anderluh G."/>
            <person name="Asadollahi M."/>
            <person name="Askin M."/>
            <person name="Barry K."/>
            <person name="Battaglia E."/>
            <person name="Bayram O."/>
            <person name="Benocci T."/>
            <person name="Braus-Stromeyer S.A."/>
            <person name="Caldana C."/>
            <person name="Canovas D."/>
            <person name="Cerqueira G.C."/>
            <person name="Chen F."/>
            <person name="Chen W."/>
            <person name="Choi C."/>
            <person name="Clum A."/>
            <person name="Dos Santos R.A."/>
            <person name="Damasio A.R."/>
            <person name="Diallinas G."/>
            <person name="Emri T."/>
            <person name="Fekete E."/>
            <person name="Flipphi M."/>
            <person name="Freyberg S."/>
            <person name="Gallo A."/>
            <person name="Gournas C."/>
            <person name="Habgood R."/>
            <person name="Hainaut M."/>
            <person name="Harispe M.L."/>
            <person name="Henrissat B."/>
            <person name="Hilden K.S."/>
            <person name="Hope R."/>
            <person name="Hossain A."/>
            <person name="Karabika E."/>
            <person name="Karaffa L."/>
            <person name="Karanyi Z."/>
            <person name="Krasevec N."/>
            <person name="Kuo A."/>
            <person name="Kusch H."/>
            <person name="LaButti K."/>
            <person name="Lagendijk E.L."/>
            <person name="Lapidus A."/>
            <person name="Levasseur A."/>
            <person name="Lindquist E."/>
            <person name="Lipzen A."/>
            <person name="Logrieco A.F."/>
            <person name="MacCabe A."/>
            <person name="Maekelae M.R."/>
            <person name="Malavazi I."/>
            <person name="Melin P."/>
            <person name="Meyer V."/>
            <person name="Mielnichuk N."/>
            <person name="Miskei M."/>
            <person name="Molnar A.P."/>
            <person name="Mule G."/>
            <person name="Ngan C.Y."/>
            <person name="Orejas M."/>
            <person name="Orosz E."/>
            <person name="Ouedraogo J.P."/>
            <person name="Overkamp K.M."/>
            <person name="Park H.-S."/>
            <person name="Perrone G."/>
            <person name="Piumi F."/>
            <person name="Punt P.J."/>
            <person name="Ram A.F."/>
            <person name="Ramon A."/>
            <person name="Rauscher S."/>
            <person name="Record E."/>
            <person name="Riano-Pachon D.M."/>
            <person name="Robert V."/>
            <person name="Roehrig J."/>
            <person name="Ruller R."/>
            <person name="Salamov A."/>
            <person name="Salih N.S."/>
            <person name="Samson R.A."/>
            <person name="Sandor E."/>
            <person name="Sanguinetti M."/>
            <person name="Schuetze T."/>
            <person name="Sepcic K."/>
            <person name="Shelest E."/>
            <person name="Sherlock G."/>
            <person name="Sophianopoulou V."/>
            <person name="Squina F.M."/>
            <person name="Sun H."/>
            <person name="Susca A."/>
            <person name="Todd R.B."/>
            <person name="Tsang A."/>
            <person name="Unkles S.E."/>
            <person name="van de Wiele N."/>
            <person name="van Rossen-Uffink D."/>
            <person name="Oliveira J.V."/>
            <person name="Vesth T.C."/>
            <person name="Visser J."/>
            <person name="Yu J.-H."/>
            <person name="Zhou M."/>
            <person name="Andersen M.R."/>
            <person name="Archer D.B."/>
            <person name="Baker S.E."/>
            <person name="Benoit I."/>
            <person name="Brakhage A.A."/>
            <person name="Braus G.H."/>
            <person name="Fischer R."/>
            <person name="Frisvad J.C."/>
            <person name="Goldman G.H."/>
            <person name="Houbraken J."/>
            <person name="Oakley B."/>
            <person name="Pocsi I."/>
            <person name="Scazzocchio C."/>
            <person name="Seiboth B."/>
            <person name="vanKuyk P.A."/>
            <person name="Wortman J."/>
            <person name="Dyer P.S."/>
            <person name="Grigoriev I.V."/>
        </authorList>
    </citation>
    <scope>NUCLEOTIDE SEQUENCE [LARGE SCALE GENOMIC DNA]</scope>
    <source>
        <strain evidence="5">CBS 506.65</strain>
    </source>
</reference>
<dbReference type="PROSITE" id="PS50297">
    <property type="entry name" value="ANK_REP_REGION"/>
    <property type="match status" value="1"/>
</dbReference>
<proteinExistence type="predicted"/>